<evidence type="ECO:0000313" key="3">
    <source>
        <dbReference type="Proteomes" id="UP000624244"/>
    </source>
</evidence>
<dbReference type="PANTHER" id="PTHR43544:SF26">
    <property type="entry name" value="SHORT CHAIN DEHYDROGENASE_REDUCTASE FAMILY OXIDOREDUCTASE (JCVI)"/>
    <property type="match status" value="1"/>
</dbReference>
<name>A0A8H5ZEU2_COCSA</name>
<sequence>MASTTVLITGANRGIGQGLTECFLAEANHTVIAAVRNPEHPTVQKLQELPKDPDSQLIVVKLDASVEEDAKNAVTELQQKHGIDHLDIVIANAGIGYIYPTVADVKISDIKAHMECNVYGVIALYQATRDLLKKSSREPIFLPMGSSAGLLINHLPIPNAAYAPTKTAINWYTIRINDEDEWLNCFTIDPGHVSTDLGDGAAVAVGIGEKAPLSVQDSCEGMMKLFARATKKEFGGKLMVYTGKVSQW</sequence>
<dbReference type="InterPro" id="IPR036291">
    <property type="entry name" value="NAD(P)-bd_dom_sf"/>
</dbReference>
<dbReference type="PRINTS" id="PR00081">
    <property type="entry name" value="GDHRDH"/>
</dbReference>
<dbReference type="OMA" id="CDGMMEV"/>
<dbReference type="Proteomes" id="UP000624244">
    <property type="component" value="Unassembled WGS sequence"/>
</dbReference>
<reference evidence="2" key="1">
    <citation type="submission" date="2019-11" db="EMBL/GenBank/DDBJ databases">
        <title>Bipolaris sorokiniana Genome sequencing.</title>
        <authorList>
            <person name="Wang H."/>
        </authorList>
    </citation>
    <scope>NUCLEOTIDE SEQUENCE</scope>
</reference>
<accession>A0A8H5ZEU2</accession>
<organism evidence="2 3">
    <name type="scientific">Cochliobolus sativus</name>
    <name type="common">Common root rot and spot blotch fungus</name>
    <name type="synonym">Bipolaris sorokiniana</name>
    <dbReference type="NCBI Taxonomy" id="45130"/>
    <lineage>
        <taxon>Eukaryota</taxon>
        <taxon>Fungi</taxon>
        <taxon>Dikarya</taxon>
        <taxon>Ascomycota</taxon>
        <taxon>Pezizomycotina</taxon>
        <taxon>Dothideomycetes</taxon>
        <taxon>Pleosporomycetidae</taxon>
        <taxon>Pleosporales</taxon>
        <taxon>Pleosporineae</taxon>
        <taxon>Pleosporaceae</taxon>
        <taxon>Bipolaris</taxon>
    </lineage>
</organism>
<dbReference type="EMBL" id="WNKQ01000009">
    <property type="protein sequence ID" value="KAF5849068.1"/>
    <property type="molecule type" value="Genomic_DNA"/>
</dbReference>
<dbReference type="PANTHER" id="PTHR43544">
    <property type="entry name" value="SHORT-CHAIN DEHYDROGENASE/REDUCTASE"/>
    <property type="match status" value="1"/>
</dbReference>
<comment type="similarity">
    <text evidence="1">Belongs to the short-chain dehydrogenases/reductases (SDR) family.</text>
</comment>
<dbReference type="Pfam" id="PF00106">
    <property type="entry name" value="adh_short"/>
    <property type="match status" value="1"/>
</dbReference>
<evidence type="ECO:0000313" key="2">
    <source>
        <dbReference type="EMBL" id="KAF5849068.1"/>
    </source>
</evidence>
<gene>
    <name evidence="2" type="ORF">GGP41_005968</name>
</gene>
<dbReference type="Gene3D" id="3.40.50.720">
    <property type="entry name" value="NAD(P)-binding Rossmann-like Domain"/>
    <property type="match status" value="1"/>
</dbReference>
<dbReference type="SUPFAM" id="SSF51735">
    <property type="entry name" value="NAD(P)-binding Rossmann-fold domains"/>
    <property type="match status" value="1"/>
</dbReference>
<dbReference type="InterPro" id="IPR002347">
    <property type="entry name" value="SDR_fam"/>
</dbReference>
<protein>
    <recommendedName>
        <fullName evidence="4">NAD(P)-binding protein</fullName>
    </recommendedName>
</protein>
<evidence type="ECO:0000256" key="1">
    <source>
        <dbReference type="ARBA" id="ARBA00006484"/>
    </source>
</evidence>
<proteinExistence type="inferred from homology"/>
<dbReference type="InterPro" id="IPR051468">
    <property type="entry name" value="Fungal_SecMetab_SDRs"/>
</dbReference>
<dbReference type="AlphaFoldDB" id="A0A8H5ZEU2"/>
<dbReference type="GO" id="GO:0005737">
    <property type="term" value="C:cytoplasm"/>
    <property type="evidence" value="ECO:0007669"/>
    <property type="project" value="TreeGrafter"/>
</dbReference>
<comment type="caution">
    <text evidence="2">The sequence shown here is derived from an EMBL/GenBank/DDBJ whole genome shotgun (WGS) entry which is preliminary data.</text>
</comment>
<dbReference type="GO" id="GO:0016491">
    <property type="term" value="F:oxidoreductase activity"/>
    <property type="evidence" value="ECO:0007669"/>
    <property type="project" value="TreeGrafter"/>
</dbReference>
<evidence type="ECO:0008006" key="4">
    <source>
        <dbReference type="Google" id="ProtNLM"/>
    </source>
</evidence>